<reference evidence="2" key="1">
    <citation type="submission" date="2019-10" db="EMBL/GenBank/DDBJ databases">
        <authorList>
            <person name="Soares A.E.R."/>
            <person name="Aleixo A."/>
            <person name="Schneider P."/>
            <person name="Miyaki C.Y."/>
            <person name="Schneider M.P."/>
            <person name="Mello C."/>
            <person name="Vasconcelos A.T.R."/>
        </authorList>
    </citation>
    <scope>NUCLEOTIDE SEQUENCE</scope>
    <source>
        <tissue evidence="2">Muscle</tissue>
    </source>
</reference>
<gene>
    <name evidence="2" type="ORF">WISP_03277</name>
</gene>
<protein>
    <submittedName>
        <fullName evidence="2">Uncharacterized protein</fullName>
    </submittedName>
</protein>
<keyword evidence="3" id="KW-1185">Reference proteome</keyword>
<dbReference type="EMBL" id="WHWB01031802">
    <property type="protein sequence ID" value="KAJ7427874.1"/>
    <property type="molecule type" value="Genomic_DNA"/>
</dbReference>
<evidence type="ECO:0000313" key="2">
    <source>
        <dbReference type="EMBL" id="KAJ7427874.1"/>
    </source>
</evidence>
<proteinExistence type="predicted"/>
<feature type="compositionally biased region" description="Basic and acidic residues" evidence="1">
    <location>
        <begin position="60"/>
        <end position="74"/>
    </location>
</feature>
<comment type="caution">
    <text evidence="2">The sequence shown here is derived from an EMBL/GenBank/DDBJ whole genome shotgun (WGS) entry which is preliminary data.</text>
</comment>
<dbReference type="Proteomes" id="UP001145742">
    <property type="component" value="Unassembled WGS sequence"/>
</dbReference>
<organism evidence="2 3">
    <name type="scientific">Willisornis vidua</name>
    <name type="common">Xingu scale-backed antbird</name>
    <dbReference type="NCBI Taxonomy" id="1566151"/>
    <lineage>
        <taxon>Eukaryota</taxon>
        <taxon>Metazoa</taxon>
        <taxon>Chordata</taxon>
        <taxon>Craniata</taxon>
        <taxon>Vertebrata</taxon>
        <taxon>Euteleostomi</taxon>
        <taxon>Archelosauria</taxon>
        <taxon>Archosauria</taxon>
        <taxon>Dinosauria</taxon>
        <taxon>Saurischia</taxon>
        <taxon>Theropoda</taxon>
        <taxon>Coelurosauria</taxon>
        <taxon>Aves</taxon>
        <taxon>Neognathae</taxon>
        <taxon>Neoaves</taxon>
        <taxon>Telluraves</taxon>
        <taxon>Australaves</taxon>
        <taxon>Passeriformes</taxon>
        <taxon>Thamnophilidae</taxon>
        <taxon>Willisornis</taxon>
    </lineage>
</organism>
<accession>A0ABQ9DZG7</accession>
<feature type="region of interest" description="Disordered" evidence="1">
    <location>
        <begin position="59"/>
        <end position="133"/>
    </location>
</feature>
<evidence type="ECO:0000256" key="1">
    <source>
        <dbReference type="SAM" id="MobiDB-lite"/>
    </source>
</evidence>
<sequence length="540" mass="58949">MPYEYLRAKVALLPHSLPPRGTRAVWLRLENATGDSPAGLEPRAFTAWPRAQRNHVIGKPAKDHHAAEPNKKAACESSGVGTGLPNPPPYFIPIEAHAWDAEPSQPTEIGTGPAPTRQEEKAGCGSSCQSNAVPTPHPPALTLVAMPTACAESGPQTAEDDMLAVRVGMGREGVQSVIKGEPKILGSEVTPRSENNSFFGLYPLQVPADPANGATPATVTTVCSEVPFLKETGSLISEVHPIPAQSARQDAVPEATSFTAVKQENQHFVDKLHQAITSHAGLENHEKKFMFHLMALENARQNTISEMLEMAGKIKQRSKTQAVAEAFIAIVKPDEKHLATMVQKVVKSRKCLSVSLAFVSYLVAVTNQNVWITFSQQADLENFCSGNMVKAGERNKVCLIGIPYYNIKDFIPFGIEEAKVSCCGIGETMADIIWQLNTSLERLPQELSWDLPEYHIGVLWSPLDPSTIMVPPASSVAEMEVIYFSKKLHRLASPTGKVDPLIRVVEEVPSFPYPFHKCYTAGHILWRCCGLMSLIREKVG</sequence>
<name>A0ABQ9DZG7_9PASS</name>
<evidence type="ECO:0000313" key="3">
    <source>
        <dbReference type="Proteomes" id="UP001145742"/>
    </source>
</evidence>